<evidence type="ECO:0000256" key="1">
    <source>
        <dbReference type="SAM" id="MobiDB-lite"/>
    </source>
</evidence>
<feature type="region of interest" description="Disordered" evidence="1">
    <location>
        <begin position="41"/>
        <end position="72"/>
    </location>
</feature>
<feature type="compositionally biased region" description="Pro residues" evidence="1">
    <location>
        <begin position="63"/>
        <end position="72"/>
    </location>
</feature>
<dbReference type="EMBL" id="LXQA011154584">
    <property type="protein sequence ID" value="MCI86980.1"/>
    <property type="molecule type" value="Genomic_DNA"/>
</dbReference>
<comment type="caution">
    <text evidence="2">The sequence shown here is derived from an EMBL/GenBank/DDBJ whole genome shotgun (WGS) entry which is preliminary data.</text>
</comment>
<organism evidence="2 3">
    <name type="scientific">Trifolium medium</name>
    <dbReference type="NCBI Taxonomy" id="97028"/>
    <lineage>
        <taxon>Eukaryota</taxon>
        <taxon>Viridiplantae</taxon>
        <taxon>Streptophyta</taxon>
        <taxon>Embryophyta</taxon>
        <taxon>Tracheophyta</taxon>
        <taxon>Spermatophyta</taxon>
        <taxon>Magnoliopsida</taxon>
        <taxon>eudicotyledons</taxon>
        <taxon>Gunneridae</taxon>
        <taxon>Pentapetalae</taxon>
        <taxon>rosids</taxon>
        <taxon>fabids</taxon>
        <taxon>Fabales</taxon>
        <taxon>Fabaceae</taxon>
        <taxon>Papilionoideae</taxon>
        <taxon>50 kb inversion clade</taxon>
        <taxon>NPAAA clade</taxon>
        <taxon>Hologalegina</taxon>
        <taxon>IRL clade</taxon>
        <taxon>Trifolieae</taxon>
        <taxon>Trifolium</taxon>
    </lineage>
</organism>
<accession>A0A392VKR0</accession>
<name>A0A392VKR0_9FABA</name>
<proteinExistence type="predicted"/>
<reference evidence="2 3" key="1">
    <citation type="journal article" date="2018" name="Front. Plant Sci.">
        <title>Red Clover (Trifolium pratense) and Zigzag Clover (T. medium) - A Picture of Genomic Similarities and Differences.</title>
        <authorList>
            <person name="Dluhosova J."/>
            <person name="Istvanek J."/>
            <person name="Nedelnik J."/>
            <person name="Repkova J."/>
        </authorList>
    </citation>
    <scope>NUCLEOTIDE SEQUENCE [LARGE SCALE GENOMIC DNA]</scope>
    <source>
        <strain evidence="3">cv. 10/8</strain>
        <tissue evidence="2">Leaf</tissue>
    </source>
</reference>
<dbReference type="Proteomes" id="UP000265520">
    <property type="component" value="Unassembled WGS sequence"/>
</dbReference>
<protein>
    <submittedName>
        <fullName evidence="2">Uncharacterized protein</fullName>
    </submittedName>
</protein>
<evidence type="ECO:0000313" key="2">
    <source>
        <dbReference type="EMBL" id="MCI86980.1"/>
    </source>
</evidence>
<feature type="non-terminal residue" evidence="2">
    <location>
        <position position="72"/>
    </location>
</feature>
<sequence length="72" mass="7972">RANCQRIMEHLEHNQKVLSEDIDAMKGKLDQLFELMQALTNKEKDPPPAENIGDASVEGSSSLPPPMSVMIP</sequence>
<feature type="non-terminal residue" evidence="2">
    <location>
        <position position="1"/>
    </location>
</feature>
<keyword evidence="3" id="KW-1185">Reference proteome</keyword>
<dbReference type="AlphaFoldDB" id="A0A392VKR0"/>
<evidence type="ECO:0000313" key="3">
    <source>
        <dbReference type="Proteomes" id="UP000265520"/>
    </source>
</evidence>